<proteinExistence type="predicted"/>
<protein>
    <recommendedName>
        <fullName evidence="11">Amino acid transporter transmembrane domain-containing protein</fullName>
    </recommendedName>
</protein>
<feature type="transmembrane region" description="Helical" evidence="8">
    <location>
        <begin position="38"/>
        <end position="58"/>
    </location>
</feature>
<keyword evidence="4" id="KW-0997">Cell inner membrane</keyword>
<gene>
    <name evidence="9" type="ORF">A3J58_03295</name>
</gene>
<accession>A0A1G2KYG9</accession>
<evidence type="ECO:0000256" key="1">
    <source>
        <dbReference type="ARBA" id="ARBA00004429"/>
    </source>
</evidence>
<feature type="transmembrane region" description="Helical" evidence="8">
    <location>
        <begin position="288"/>
        <end position="306"/>
    </location>
</feature>
<reference evidence="9 10" key="1">
    <citation type="journal article" date="2016" name="Nat. Commun.">
        <title>Thousands of microbial genomes shed light on interconnected biogeochemical processes in an aquifer system.</title>
        <authorList>
            <person name="Anantharaman K."/>
            <person name="Brown C.T."/>
            <person name="Hug L.A."/>
            <person name="Sharon I."/>
            <person name="Castelle C.J."/>
            <person name="Probst A.J."/>
            <person name="Thomas B.C."/>
            <person name="Singh A."/>
            <person name="Wilkins M.J."/>
            <person name="Karaoz U."/>
            <person name="Brodie E.L."/>
            <person name="Williams K.H."/>
            <person name="Hubbard S.S."/>
            <person name="Banfield J.F."/>
        </authorList>
    </citation>
    <scope>NUCLEOTIDE SEQUENCE [LARGE SCALE GENOMIC DNA]</scope>
</reference>
<feature type="transmembrane region" description="Helical" evidence="8">
    <location>
        <begin position="7"/>
        <end position="26"/>
    </location>
</feature>
<keyword evidence="7 8" id="KW-0472">Membrane</keyword>
<feature type="transmembrane region" description="Helical" evidence="8">
    <location>
        <begin position="79"/>
        <end position="99"/>
    </location>
</feature>
<keyword evidence="5 8" id="KW-0812">Transmembrane</keyword>
<dbReference type="PANTHER" id="PTHR32195:SF26">
    <property type="entry name" value="TRYPTOPHAN OR TYROSINE TRANSPORTER PROTEIN"/>
    <property type="match status" value="1"/>
</dbReference>
<dbReference type="EMBL" id="MHQM01000025">
    <property type="protein sequence ID" value="OHA03509.1"/>
    <property type="molecule type" value="Genomic_DNA"/>
</dbReference>
<dbReference type="Pfam" id="PF03222">
    <property type="entry name" value="Trp_Tyr_perm"/>
    <property type="match status" value="1"/>
</dbReference>
<evidence type="ECO:0000256" key="3">
    <source>
        <dbReference type="ARBA" id="ARBA00022475"/>
    </source>
</evidence>
<dbReference type="Gene3D" id="1.20.1740.10">
    <property type="entry name" value="Amino acid/polyamine transporter I"/>
    <property type="match status" value="1"/>
</dbReference>
<dbReference type="GO" id="GO:0005886">
    <property type="term" value="C:plasma membrane"/>
    <property type="evidence" value="ECO:0007669"/>
    <property type="project" value="UniProtKB-SubCell"/>
</dbReference>
<dbReference type="InterPro" id="IPR018227">
    <property type="entry name" value="Amino_acid_transport_2"/>
</dbReference>
<dbReference type="STRING" id="1802274.A3J58_03295"/>
<evidence type="ECO:0000256" key="8">
    <source>
        <dbReference type="SAM" id="Phobius"/>
    </source>
</evidence>
<dbReference type="GO" id="GO:0003333">
    <property type="term" value="P:amino acid transmembrane transport"/>
    <property type="evidence" value="ECO:0007669"/>
    <property type="project" value="InterPro"/>
</dbReference>
<evidence type="ECO:0000313" key="9">
    <source>
        <dbReference type="EMBL" id="OHA03509.1"/>
    </source>
</evidence>
<evidence type="ECO:0000256" key="6">
    <source>
        <dbReference type="ARBA" id="ARBA00022989"/>
    </source>
</evidence>
<evidence type="ECO:0000313" key="10">
    <source>
        <dbReference type="Proteomes" id="UP000178510"/>
    </source>
</evidence>
<sequence length="373" mass="39527">MRFFKAVFVLAGMIIGAGMFAIPFSFAQTGFWLGAAELVVISGVMLVLHLLYGEIVLVTPHFHRMPGYARMHLGRRAALVSWASALFGTVGTLLAYLIIGSVFLETVVSRVALAGDGFLLASGLACFVALVTFFPLKKEAAINGVLTVFEIAFVAGLSFLLLPHASPLRLAGIHWSNLFVPYGVLLFALSGASVIPDLVTVLGRDRAKVRAAIVAGSLIPAVLYFFFAYAVVGVTGGATSTDAIAGLGQLVGGNVVLFASMAGFLAVLTSFIALSANFQAMLSLDLAVPRRAAWLTASAIPFLLYLAGFQNFIAIISIVGVMAFGVDGLLFLLMGRKIRQEHHGRGIIPAWMSYGIYTLIIAGVIAELVRIAQ</sequence>
<feature type="transmembrane region" description="Helical" evidence="8">
    <location>
        <begin position="255"/>
        <end position="276"/>
    </location>
</feature>
<evidence type="ECO:0000256" key="7">
    <source>
        <dbReference type="ARBA" id="ARBA00023136"/>
    </source>
</evidence>
<keyword evidence="6 8" id="KW-1133">Transmembrane helix</keyword>
<keyword evidence="3" id="KW-1003">Cell membrane</keyword>
<dbReference type="AlphaFoldDB" id="A0A1G2KYG9"/>
<feature type="transmembrane region" description="Helical" evidence="8">
    <location>
        <begin position="111"/>
        <end position="134"/>
    </location>
</feature>
<organism evidence="9 10">
    <name type="scientific">Candidatus Sungbacteria bacterium RIFCSPHIGHO2_02_FULL_52_23</name>
    <dbReference type="NCBI Taxonomy" id="1802274"/>
    <lineage>
        <taxon>Bacteria</taxon>
        <taxon>Candidatus Sungiibacteriota</taxon>
    </lineage>
</organism>
<comment type="subcellular location">
    <subcellularLocation>
        <location evidence="1">Cell inner membrane</location>
        <topology evidence="1">Multi-pass membrane protein</topology>
    </subcellularLocation>
</comment>
<feature type="transmembrane region" description="Helical" evidence="8">
    <location>
        <begin position="211"/>
        <end position="235"/>
    </location>
</feature>
<evidence type="ECO:0000256" key="2">
    <source>
        <dbReference type="ARBA" id="ARBA00022448"/>
    </source>
</evidence>
<evidence type="ECO:0000256" key="4">
    <source>
        <dbReference type="ARBA" id="ARBA00022519"/>
    </source>
</evidence>
<name>A0A1G2KYG9_9BACT</name>
<feature type="transmembrane region" description="Helical" evidence="8">
    <location>
        <begin position="141"/>
        <end position="162"/>
    </location>
</feature>
<evidence type="ECO:0000256" key="5">
    <source>
        <dbReference type="ARBA" id="ARBA00022692"/>
    </source>
</evidence>
<feature type="transmembrane region" description="Helical" evidence="8">
    <location>
        <begin position="312"/>
        <end position="333"/>
    </location>
</feature>
<feature type="transmembrane region" description="Helical" evidence="8">
    <location>
        <begin position="182"/>
        <end position="199"/>
    </location>
</feature>
<keyword evidence="2" id="KW-0813">Transport</keyword>
<dbReference type="Proteomes" id="UP000178510">
    <property type="component" value="Unassembled WGS sequence"/>
</dbReference>
<comment type="caution">
    <text evidence="9">The sequence shown here is derived from an EMBL/GenBank/DDBJ whole genome shotgun (WGS) entry which is preliminary data.</text>
</comment>
<dbReference type="PANTHER" id="PTHR32195">
    <property type="entry name" value="OS07G0662800 PROTEIN"/>
    <property type="match status" value="1"/>
</dbReference>
<feature type="transmembrane region" description="Helical" evidence="8">
    <location>
        <begin position="354"/>
        <end position="372"/>
    </location>
</feature>
<evidence type="ECO:0008006" key="11">
    <source>
        <dbReference type="Google" id="ProtNLM"/>
    </source>
</evidence>